<dbReference type="Gene3D" id="1.20.120.450">
    <property type="entry name" value="dinb family like domain"/>
    <property type="match status" value="1"/>
</dbReference>
<sequence length="117" mass="13626">MREQLIKDLSSGINGFLTHLEPKKAVEGLTPTIARKKPSNKYHSCWDLLHHTVYWQDILLKNLDGKIINWSKISNEDNWPSDEYLSKDDNFIELVKKFNKNLEISATKLEKIDLMQG</sequence>
<gene>
    <name evidence="1" type="ORF">S01H1_48441</name>
</gene>
<accession>X0WB93</accession>
<feature type="non-terminal residue" evidence="1">
    <location>
        <position position="117"/>
    </location>
</feature>
<protein>
    <recommendedName>
        <fullName evidence="2">DinB-like domain-containing protein</fullName>
    </recommendedName>
</protein>
<comment type="caution">
    <text evidence="1">The sequence shown here is derived from an EMBL/GenBank/DDBJ whole genome shotgun (WGS) entry which is preliminary data.</text>
</comment>
<evidence type="ECO:0008006" key="2">
    <source>
        <dbReference type="Google" id="ProtNLM"/>
    </source>
</evidence>
<dbReference type="InterPro" id="IPR034660">
    <property type="entry name" value="DinB/YfiT-like"/>
</dbReference>
<reference evidence="1" key="1">
    <citation type="journal article" date="2014" name="Front. Microbiol.">
        <title>High frequency of phylogenetically diverse reductive dehalogenase-homologous genes in deep subseafloor sedimentary metagenomes.</title>
        <authorList>
            <person name="Kawai M."/>
            <person name="Futagami T."/>
            <person name="Toyoda A."/>
            <person name="Takaki Y."/>
            <person name="Nishi S."/>
            <person name="Hori S."/>
            <person name="Arai W."/>
            <person name="Tsubouchi T."/>
            <person name="Morono Y."/>
            <person name="Uchiyama I."/>
            <person name="Ito T."/>
            <person name="Fujiyama A."/>
            <person name="Inagaki F."/>
            <person name="Takami H."/>
        </authorList>
    </citation>
    <scope>NUCLEOTIDE SEQUENCE</scope>
    <source>
        <strain evidence="1">Expedition CK06-06</strain>
    </source>
</reference>
<dbReference type="EMBL" id="BARS01031109">
    <property type="protein sequence ID" value="GAG27930.1"/>
    <property type="molecule type" value="Genomic_DNA"/>
</dbReference>
<organism evidence="1">
    <name type="scientific">marine sediment metagenome</name>
    <dbReference type="NCBI Taxonomy" id="412755"/>
    <lineage>
        <taxon>unclassified sequences</taxon>
        <taxon>metagenomes</taxon>
        <taxon>ecological metagenomes</taxon>
    </lineage>
</organism>
<dbReference type="AlphaFoldDB" id="X0WB93"/>
<name>X0WB93_9ZZZZ</name>
<proteinExistence type="predicted"/>
<dbReference type="SUPFAM" id="SSF109854">
    <property type="entry name" value="DinB/YfiT-like putative metalloenzymes"/>
    <property type="match status" value="1"/>
</dbReference>
<evidence type="ECO:0000313" key="1">
    <source>
        <dbReference type="EMBL" id="GAG27930.1"/>
    </source>
</evidence>